<proteinExistence type="predicted"/>
<dbReference type="EMBL" id="VSRR010006477">
    <property type="protein sequence ID" value="MPC44886.1"/>
    <property type="molecule type" value="Genomic_DNA"/>
</dbReference>
<organism evidence="2 3">
    <name type="scientific">Portunus trituberculatus</name>
    <name type="common">Swimming crab</name>
    <name type="synonym">Neptunus trituberculatus</name>
    <dbReference type="NCBI Taxonomy" id="210409"/>
    <lineage>
        <taxon>Eukaryota</taxon>
        <taxon>Metazoa</taxon>
        <taxon>Ecdysozoa</taxon>
        <taxon>Arthropoda</taxon>
        <taxon>Crustacea</taxon>
        <taxon>Multicrustacea</taxon>
        <taxon>Malacostraca</taxon>
        <taxon>Eumalacostraca</taxon>
        <taxon>Eucarida</taxon>
        <taxon>Decapoda</taxon>
        <taxon>Pleocyemata</taxon>
        <taxon>Brachyura</taxon>
        <taxon>Eubrachyura</taxon>
        <taxon>Portunoidea</taxon>
        <taxon>Portunidae</taxon>
        <taxon>Portuninae</taxon>
        <taxon>Portunus</taxon>
    </lineage>
</organism>
<keyword evidence="3" id="KW-1185">Reference proteome</keyword>
<name>A0A5B7FHJ0_PORTR</name>
<comment type="caution">
    <text evidence="2">The sequence shown here is derived from an EMBL/GenBank/DDBJ whole genome shotgun (WGS) entry which is preliminary data.</text>
</comment>
<feature type="region of interest" description="Disordered" evidence="1">
    <location>
        <begin position="24"/>
        <end position="77"/>
    </location>
</feature>
<dbReference type="AlphaFoldDB" id="A0A5B7FHJ0"/>
<feature type="compositionally biased region" description="Basic residues" evidence="1">
    <location>
        <begin position="63"/>
        <end position="77"/>
    </location>
</feature>
<gene>
    <name evidence="2" type="ORF">E2C01_038567</name>
</gene>
<evidence type="ECO:0000256" key="1">
    <source>
        <dbReference type="SAM" id="MobiDB-lite"/>
    </source>
</evidence>
<evidence type="ECO:0000313" key="3">
    <source>
        <dbReference type="Proteomes" id="UP000324222"/>
    </source>
</evidence>
<sequence>MAKTRLIIEGFMLSQCKHTTTITTTTTTTTNTSNLATHRPLKAFPPLSPEAPEKDEKGGLAQRKTRINPKRSRRVSA</sequence>
<dbReference type="Proteomes" id="UP000324222">
    <property type="component" value="Unassembled WGS sequence"/>
</dbReference>
<evidence type="ECO:0000313" key="2">
    <source>
        <dbReference type="EMBL" id="MPC44886.1"/>
    </source>
</evidence>
<reference evidence="2 3" key="1">
    <citation type="submission" date="2019-05" db="EMBL/GenBank/DDBJ databases">
        <title>Another draft genome of Portunus trituberculatus and its Hox gene families provides insights of decapod evolution.</title>
        <authorList>
            <person name="Jeong J.-H."/>
            <person name="Song I."/>
            <person name="Kim S."/>
            <person name="Choi T."/>
            <person name="Kim D."/>
            <person name="Ryu S."/>
            <person name="Kim W."/>
        </authorList>
    </citation>
    <scope>NUCLEOTIDE SEQUENCE [LARGE SCALE GENOMIC DNA]</scope>
    <source>
        <tissue evidence="2">Muscle</tissue>
    </source>
</reference>
<accession>A0A5B7FHJ0</accession>
<protein>
    <submittedName>
        <fullName evidence="2">Uncharacterized protein</fullName>
    </submittedName>
</protein>